<dbReference type="Proteomes" id="UP000019146">
    <property type="component" value="Chromosome 2"/>
</dbReference>
<proteinExistence type="predicted"/>
<accession>A0A0P0RFK4</accession>
<name>A0A0P0RFK4_9BURK</name>
<gene>
    <name evidence="1" type="ORF">K788_0009111</name>
</gene>
<protein>
    <submittedName>
        <fullName evidence="1">Uncharacterized protein</fullName>
    </submittedName>
</protein>
<dbReference type="EMBL" id="CP012747">
    <property type="protein sequence ID" value="ALL67340.1"/>
    <property type="molecule type" value="Genomic_DNA"/>
</dbReference>
<reference evidence="1 2" key="1">
    <citation type="journal article" date="2014" name="Genome Announc.">
        <title>Draft Genome Sequence of the Haloacid-Degrading Burkholderia caribensis Strain MBA4.</title>
        <authorList>
            <person name="Pan Y."/>
            <person name="Kong K.F."/>
            <person name="Tsang J.S."/>
        </authorList>
    </citation>
    <scope>NUCLEOTIDE SEQUENCE [LARGE SCALE GENOMIC DNA]</scope>
    <source>
        <strain evidence="1 2">MBA4</strain>
    </source>
</reference>
<dbReference type="KEGG" id="bcai:K788_0009111"/>
<dbReference type="AlphaFoldDB" id="A0A0P0RFK4"/>
<evidence type="ECO:0000313" key="2">
    <source>
        <dbReference type="Proteomes" id="UP000019146"/>
    </source>
</evidence>
<evidence type="ECO:0000313" key="1">
    <source>
        <dbReference type="EMBL" id="ALL67340.1"/>
    </source>
</evidence>
<organism evidence="1 2">
    <name type="scientific">Paraburkholderia caribensis MBA4</name>
    <dbReference type="NCBI Taxonomy" id="1323664"/>
    <lineage>
        <taxon>Bacteria</taxon>
        <taxon>Pseudomonadati</taxon>
        <taxon>Pseudomonadota</taxon>
        <taxon>Betaproteobacteria</taxon>
        <taxon>Burkholderiales</taxon>
        <taxon>Burkholderiaceae</taxon>
        <taxon>Paraburkholderia</taxon>
    </lineage>
</organism>
<sequence length="37" mass="3760">MPAATNAGVVPAGLFLPPVAVRQLKTNRIAALKSESA</sequence>